<dbReference type="AlphaFoldDB" id="A0A1N7IYS6"/>
<sequence length="338" mass="37314">MAEERIVTLGEIMLRLSPTGAQRILQAEHFEAVYGGAEANVAISLACFGHSVRFVTKLPANTLGDAAIRHLRRHGVDTDHTVRGGRRLGLYFMEPGQSIRPAQVLYDRQYSAIAEAAPEDFDWNAIFEGAGLFHTCGITLAISSNARAVAMEAVREAKKRGVAVSFDFNYRQQLWSVSEAREAMERFLPFVDLLFAGVRDAVEIMGISATTASDPEGQTREALTPLLQQYGIQHVSSTFRREESATRHHLSGFTLTREGVLHRDEGHTFDIVDRIGGGDAFAAGWLHGWLKGWKPEKSLSFALAASALKHTITGDANIATEQEVFNLMNRKDGFSIQR</sequence>
<organism evidence="5 6">
    <name type="scientific">Kroppenstedtia eburnea</name>
    <dbReference type="NCBI Taxonomy" id="714067"/>
    <lineage>
        <taxon>Bacteria</taxon>
        <taxon>Bacillati</taxon>
        <taxon>Bacillota</taxon>
        <taxon>Bacilli</taxon>
        <taxon>Bacillales</taxon>
        <taxon>Thermoactinomycetaceae</taxon>
        <taxon>Kroppenstedtia</taxon>
    </lineage>
</organism>
<dbReference type="EMBL" id="FTOD01000001">
    <property type="protein sequence ID" value="SIS42146.1"/>
    <property type="molecule type" value="Genomic_DNA"/>
</dbReference>
<evidence type="ECO:0000256" key="1">
    <source>
        <dbReference type="ARBA" id="ARBA00010688"/>
    </source>
</evidence>
<protein>
    <submittedName>
        <fullName evidence="5">2-dehydro-3-deoxygluconokinase</fullName>
    </submittedName>
</protein>
<dbReference type="InterPro" id="IPR052700">
    <property type="entry name" value="Carb_kinase_PfkB-like"/>
</dbReference>
<dbReference type="InterPro" id="IPR029056">
    <property type="entry name" value="Ribokinase-like"/>
</dbReference>
<dbReference type="Proteomes" id="UP000186795">
    <property type="component" value="Unassembled WGS sequence"/>
</dbReference>
<evidence type="ECO:0000313" key="6">
    <source>
        <dbReference type="Proteomes" id="UP000186795"/>
    </source>
</evidence>
<evidence type="ECO:0000256" key="2">
    <source>
        <dbReference type="ARBA" id="ARBA00022679"/>
    </source>
</evidence>
<evidence type="ECO:0000256" key="3">
    <source>
        <dbReference type="ARBA" id="ARBA00022777"/>
    </source>
</evidence>
<evidence type="ECO:0000259" key="4">
    <source>
        <dbReference type="Pfam" id="PF00294"/>
    </source>
</evidence>
<name>A0A1N7IYS6_9BACL</name>
<feature type="domain" description="Carbohydrate kinase PfkB" evidence="4">
    <location>
        <begin position="4"/>
        <end position="317"/>
    </location>
</feature>
<gene>
    <name evidence="5" type="ORF">SAMN05421790_101513</name>
</gene>
<dbReference type="RefSeq" id="WP_076523158.1">
    <property type="nucleotide sequence ID" value="NZ_CP048103.1"/>
</dbReference>
<dbReference type="OrthoDB" id="9813569at2"/>
<dbReference type="InterPro" id="IPR011611">
    <property type="entry name" value="PfkB_dom"/>
</dbReference>
<keyword evidence="2" id="KW-0808">Transferase</keyword>
<dbReference type="PANTHER" id="PTHR43320">
    <property type="entry name" value="SUGAR KINASE"/>
    <property type="match status" value="1"/>
</dbReference>
<keyword evidence="6" id="KW-1185">Reference proteome</keyword>
<keyword evidence="3 5" id="KW-0418">Kinase</keyword>
<comment type="similarity">
    <text evidence="1">Belongs to the carbohydrate kinase PfkB family.</text>
</comment>
<dbReference type="PANTHER" id="PTHR43320:SF2">
    <property type="entry name" value="2-DEHYDRO-3-DEOXYGLUCONOKINASE_2-DEHYDRO-3-DEOXYGALACTONOKINASE"/>
    <property type="match status" value="1"/>
</dbReference>
<dbReference type="Pfam" id="PF00294">
    <property type="entry name" value="PfkB"/>
    <property type="match status" value="1"/>
</dbReference>
<dbReference type="GO" id="GO:0016301">
    <property type="term" value="F:kinase activity"/>
    <property type="evidence" value="ECO:0007669"/>
    <property type="project" value="UniProtKB-KW"/>
</dbReference>
<accession>A0A1N7IYS6</accession>
<dbReference type="CDD" id="cd01166">
    <property type="entry name" value="KdgK"/>
    <property type="match status" value="1"/>
</dbReference>
<evidence type="ECO:0000313" key="5">
    <source>
        <dbReference type="EMBL" id="SIS42146.1"/>
    </source>
</evidence>
<dbReference type="SUPFAM" id="SSF53613">
    <property type="entry name" value="Ribokinase-like"/>
    <property type="match status" value="1"/>
</dbReference>
<reference evidence="6" key="1">
    <citation type="submission" date="2017-01" db="EMBL/GenBank/DDBJ databases">
        <authorList>
            <person name="Varghese N."/>
            <person name="Submissions S."/>
        </authorList>
    </citation>
    <scope>NUCLEOTIDE SEQUENCE [LARGE SCALE GENOMIC DNA]</scope>
    <source>
        <strain evidence="6">DSM 45196</strain>
    </source>
</reference>
<dbReference type="Gene3D" id="3.40.1190.20">
    <property type="match status" value="1"/>
</dbReference>
<proteinExistence type="inferred from homology"/>